<accession>A0AAD7UNH8</accession>
<dbReference type="Proteomes" id="UP001230188">
    <property type="component" value="Unassembled WGS sequence"/>
</dbReference>
<reference evidence="2" key="1">
    <citation type="submission" date="2023-01" db="EMBL/GenBank/DDBJ databases">
        <title>Metagenome sequencing of chrysophaentin producing Chrysophaeum taylorii.</title>
        <authorList>
            <person name="Davison J."/>
            <person name="Bewley C."/>
        </authorList>
    </citation>
    <scope>NUCLEOTIDE SEQUENCE</scope>
    <source>
        <strain evidence="2">NIES-1699</strain>
    </source>
</reference>
<evidence type="ECO:0000256" key="1">
    <source>
        <dbReference type="SAM" id="MobiDB-lite"/>
    </source>
</evidence>
<feature type="compositionally biased region" description="Basic and acidic residues" evidence="1">
    <location>
        <begin position="191"/>
        <end position="202"/>
    </location>
</feature>
<organism evidence="2 3">
    <name type="scientific">Chrysophaeum taylorii</name>
    <dbReference type="NCBI Taxonomy" id="2483200"/>
    <lineage>
        <taxon>Eukaryota</taxon>
        <taxon>Sar</taxon>
        <taxon>Stramenopiles</taxon>
        <taxon>Ochrophyta</taxon>
        <taxon>Pelagophyceae</taxon>
        <taxon>Pelagomonadales</taxon>
        <taxon>Pelagomonadaceae</taxon>
        <taxon>Chrysophaeum</taxon>
    </lineage>
</organism>
<dbReference type="EMBL" id="JAQMWT010000029">
    <property type="protein sequence ID" value="KAJ8613358.1"/>
    <property type="molecule type" value="Genomic_DNA"/>
</dbReference>
<feature type="compositionally biased region" description="Acidic residues" evidence="1">
    <location>
        <begin position="203"/>
        <end position="213"/>
    </location>
</feature>
<proteinExistence type="predicted"/>
<feature type="compositionally biased region" description="Polar residues" evidence="1">
    <location>
        <begin position="143"/>
        <end position="164"/>
    </location>
</feature>
<comment type="caution">
    <text evidence="2">The sequence shown here is derived from an EMBL/GenBank/DDBJ whole genome shotgun (WGS) entry which is preliminary data.</text>
</comment>
<gene>
    <name evidence="2" type="ORF">CTAYLR_002263</name>
</gene>
<dbReference type="AlphaFoldDB" id="A0AAD7UNH8"/>
<feature type="region of interest" description="Disordered" evidence="1">
    <location>
        <begin position="1"/>
        <end position="46"/>
    </location>
</feature>
<feature type="region of interest" description="Disordered" evidence="1">
    <location>
        <begin position="143"/>
        <end position="170"/>
    </location>
</feature>
<feature type="region of interest" description="Disordered" evidence="1">
    <location>
        <begin position="191"/>
        <end position="223"/>
    </location>
</feature>
<keyword evidence="3" id="KW-1185">Reference proteome</keyword>
<sequence length="223" mass="24509">MGGKLNGRNHRPAFQSTAVQPQDEKRESRTQRQLGPLVAKEAEKRNAGSAEARVLAAEAAFAALSASMVSLQRETRRELEAGEARVLQHRRLQRRHLSRQSVSSRRGIVADVRAVVAKPNIAPPSSSGTTVFACVCKTSRTPWTGNASSTTGAVRTSQLSSSLIRRSPPTAESVVDLKAHAASYISFLREKMHDGHDHQQRETEDDDDDDQSPWEEARPHRAS</sequence>
<evidence type="ECO:0000313" key="3">
    <source>
        <dbReference type="Proteomes" id="UP001230188"/>
    </source>
</evidence>
<protein>
    <submittedName>
        <fullName evidence="2">Uncharacterized protein</fullName>
    </submittedName>
</protein>
<evidence type="ECO:0000313" key="2">
    <source>
        <dbReference type="EMBL" id="KAJ8613358.1"/>
    </source>
</evidence>
<name>A0AAD7UNH8_9STRA</name>